<evidence type="ECO:0000256" key="4">
    <source>
        <dbReference type="PROSITE-ProRule" id="PRU00354"/>
    </source>
</evidence>
<organism evidence="7 8">
    <name type="scientific">Uliginosibacterium silvisoli</name>
    <dbReference type="NCBI Taxonomy" id="3114758"/>
    <lineage>
        <taxon>Bacteria</taxon>
        <taxon>Pseudomonadati</taxon>
        <taxon>Pseudomonadota</taxon>
        <taxon>Betaproteobacteria</taxon>
        <taxon>Rhodocyclales</taxon>
        <taxon>Zoogloeaceae</taxon>
        <taxon>Uliginosibacterium</taxon>
    </lineage>
</organism>
<feature type="transmembrane region" description="Helical" evidence="5">
    <location>
        <begin position="211"/>
        <end position="233"/>
    </location>
</feature>
<feature type="active site" description="Proton acceptor" evidence="4">
    <location>
        <position position="608"/>
    </location>
</feature>
<dbReference type="PANTHER" id="PTHR43317">
    <property type="entry name" value="THERMOSPERMINE SYNTHASE ACAULIS5"/>
    <property type="match status" value="1"/>
</dbReference>
<feature type="transmembrane region" description="Helical" evidence="5">
    <location>
        <begin position="398"/>
        <end position="419"/>
    </location>
</feature>
<sequence length="893" mass="95409">MHRYHRAMPSNLSSLAPASSGALRPPFAAWRRRLGLLLMFVSGFAGLAYQIVWTQQCAVWLGHETAAVLAVVAAFFGGLALGALTLGDRIAHSAHPTRWYAACEALIAAWCIALAFLIEPLGGVLVNITGPQPNPAWEWAVSFCGTFLLLLPATLAMGATLPAMERVLAQMRKHTRPDKQSIAALYASNTFGAVVGVLASAFWLIPAFGLLRTSILCAVMNLSCAATALYLRAGAAHAMDERVSKALQPAARKLAALFAATGLLGIGYEVLVVRVLSQVAEDTVYTFAMLLAVYLCGTALGAAAYQRWFSRRSDDNKTRDHLLAALAAACLLATLGLWFAEMLKASALELLGASMNAALGAEALLALAAFGLPTFVMGALFSHLTTQAHEAGISFGRALAFNTLGAAFAPVLFGVVLMLAVGPKFALLLIAVGYLGLTSPRVWRQPVVWAPAAMALVLVIWTPPLAFVDVPEGGHVVSYRDGAMSAVSVVEDAQGVMRLRIDNRQQEGSSDSRLADARQALLPLLLHPSPKQALFLGLGTGVTAFSAAEDPSLQVDAVELLPEVIAASDHFTRRLTDDGAPSRLHTIAADARHYVRASSQQYDVIVSDNFHPARSGSAALYTVEHFRAVQQRLAPGGLFCQWLPLHQLDTHTLRSIVKAFITAYPDAHAVLATNSLETPTIGLIGSAANERGPRFDMAQVTQRLATATWPQAPADFGFNDAFAVLGSFIAGPASLARFSADAKANTDDHPVVAYMAPRITYAPDSLPRDRLAALLGELSTDPAEMLAASSDETTRRGVAAYWTARNRYIEIGRKALPSNDVQRMLAQVREPLLSVLRTSPDFRPAYDPLLRMATALTRIDPAAARSLLTELAKVQPARLEAAQALNQLSLAAR</sequence>
<feature type="transmembrane region" description="Helical" evidence="5">
    <location>
        <begin position="182"/>
        <end position="205"/>
    </location>
</feature>
<evidence type="ECO:0000313" key="7">
    <source>
        <dbReference type="EMBL" id="MEC5386750.1"/>
    </source>
</evidence>
<gene>
    <name evidence="7" type="ORF">VVD49_13530</name>
</gene>
<keyword evidence="5" id="KW-0812">Transmembrane</keyword>
<feature type="transmembrane region" description="Helical" evidence="5">
    <location>
        <begin position="283"/>
        <end position="302"/>
    </location>
</feature>
<feature type="transmembrane region" description="Helical" evidence="5">
    <location>
        <begin position="34"/>
        <end position="53"/>
    </location>
</feature>
<dbReference type="InterPro" id="IPR029063">
    <property type="entry name" value="SAM-dependent_MTases_sf"/>
</dbReference>
<evidence type="ECO:0000259" key="6">
    <source>
        <dbReference type="PROSITE" id="PS51006"/>
    </source>
</evidence>
<dbReference type="InterPro" id="IPR030374">
    <property type="entry name" value="PABS"/>
</dbReference>
<keyword evidence="3 4" id="KW-0620">Polyamine biosynthesis</keyword>
<feature type="transmembrane region" description="Helical" evidence="5">
    <location>
        <begin position="99"/>
        <end position="119"/>
    </location>
</feature>
<keyword evidence="5" id="KW-0472">Membrane</keyword>
<evidence type="ECO:0000256" key="5">
    <source>
        <dbReference type="SAM" id="Phobius"/>
    </source>
</evidence>
<keyword evidence="2 4" id="KW-0808">Transferase</keyword>
<keyword evidence="5" id="KW-1133">Transmembrane helix</keyword>
<dbReference type="Proteomes" id="UP001331561">
    <property type="component" value="Unassembled WGS sequence"/>
</dbReference>
<dbReference type="CDD" id="cd02440">
    <property type="entry name" value="AdoMet_MTases"/>
    <property type="match status" value="1"/>
</dbReference>
<feature type="transmembrane region" description="Helical" evidence="5">
    <location>
        <begin position="139"/>
        <end position="161"/>
    </location>
</feature>
<evidence type="ECO:0000313" key="8">
    <source>
        <dbReference type="Proteomes" id="UP001331561"/>
    </source>
</evidence>
<name>A0ABU6K686_9RHOO</name>
<dbReference type="PANTHER" id="PTHR43317:SF1">
    <property type="entry name" value="THERMOSPERMINE SYNTHASE ACAULIS5"/>
    <property type="match status" value="1"/>
</dbReference>
<comment type="caution">
    <text evidence="7">The sequence shown here is derived from an EMBL/GenBank/DDBJ whole genome shotgun (WGS) entry which is preliminary data.</text>
</comment>
<feature type="transmembrane region" description="Helical" evidence="5">
    <location>
        <begin position="254"/>
        <end position="277"/>
    </location>
</feature>
<dbReference type="NCBIfam" id="NF037959">
    <property type="entry name" value="MFS_SpdSyn"/>
    <property type="match status" value="1"/>
</dbReference>
<dbReference type="Gene3D" id="3.40.50.150">
    <property type="entry name" value="Vaccinia Virus protein VP39"/>
    <property type="match status" value="1"/>
</dbReference>
<feature type="transmembrane region" description="Helical" evidence="5">
    <location>
        <begin position="322"/>
        <end position="343"/>
    </location>
</feature>
<dbReference type="EMBL" id="JAYXHS010000002">
    <property type="protein sequence ID" value="MEC5386750.1"/>
    <property type="molecule type" value="Genomic_DNA"/>
</dbReference>
<evidence type="ECO:0000256" key="1">
    <source>
        <dbReference type="ARBA" id="ARBA00007867"/>
    </source>
</evidence>
<feature type="domain" description="PABS" evidence="6">
    <location>
        <begin position="447"/>
        <end position="691"/>
    </location>
</feature>
<dbReference type="RefSeq" id="WP_327599709.1">
    <property type="nucleotide sequence ID" value="NZ_JAYXHS010000002.1"/>
</dbReference>
<protein>
    <submittedName>
        <fullName evidence="7">Fused MFS/spermidine synthase</fullName>
    </submittedName>
</protein>
<evidence type="ECO:0000256" key="3">
    <source>
        <dbReference type="ARBA" id="ARBA00023115"/>
    </source>
</evidence>
<evidence type="ECO:0000256" key="2">
    <source>
        <dbReference type="ARBA" id="ARBA00022679"/>
    </source>
</evidence>
<feature type="transmembrane region" description="Helical" evidence="5">
    <location>
        <begin position="363"/>
        <end position="386"/>
    </location>
</feature>
<keyword evidence="8" id="KW-1185">Reference proteome</keyword>
<dbReference type="SUPFAM" id="SSF53335">
    <property type="entry name" value="S-adenosyl-L-methionine-dependent methyltransferases"/>
    <property type="match status" value="1"/>
</dbReference>
<proteinExistence type="inferred from homology"/>
<accession>A0ABU6K686</accession>
<dbReference type="PROSITE" id="PS51006">
    <property type="entry name" value="PABS_2"/>
    <property type="match status" value="1"/>
</dbReference>
<reference evidence="7 8" key="1">
    <citation type="submission" date="2024-01" db="EMBL/GenBank/DDBJ databases">
        <title>Uliginosibacterium soil sp. nov.</title>
        <authorList>
            <person name="Lv Y."/>
        </authorList>
    </citation>
    <scope>NUCLEOTIDE SEQUENCE [LARGE SCALE GENOMIC DNA]</scope>
    <source>
        <strain evidence="7 8">H3</strain>
    </source>
</reference>
<comment type="similarity">
    <text evidence="1">Belongs to the spermidine/spermine synthase family.</text>
</comment>
<feature type="transmembrane region" description="Helical" evidence="5">
    <location>
        <begin position="65"/>
        <end position="87"/>
    </location>
</feature>
<dbReference type="Pfam" id="PF01564">
    <property type="entry name" value="Spermine_synth"/>
    <property type="match status" value="1"/>
</dbReference>